<reference evidence="1" key="1">
    <citation type="journal article" date="2021" name="Proc. Natl. Acad. Sci. U.S.A.">
        <title>A Catalog of Tens of Thousands of Viruses from Human Metagenomes Reveals Hidden Associations with Chronic Diseases.</title>
        <authorList>
            <person name="Tisza M.J."/>
            <person name="Buck C.B."/>
        </authorList>
    </citation>
    <scope>NUCLEOTIDE SEQUENCE</scope>
    <source>
        <strain evidence="1">Ctpvf97</strain>
    </source>
</reference>
<proteinExistence type="predicted"/>
<accession>A0A8S5TW37</accession>
<sequence length="152" mass="16595">MNAVNCLKCSKRHPDNGNCTASGGFCTAVQAAHCQLLKEYLDTGKTPYEVNCLSQFAMGKMVAQIKEFDGVSVDRLRELATADKAGRVAILPCEVGRAMLDVSVPERPQEMKDVHFSVSYVSSGIVFSQPMNIFLENIAAGYIKSLEETPDE</sequence>
<name>A0A8S5TW37_9CAUD</name>
<evidence type="ECO:0000313" key="1">
    <source>
        <dbReference type="EMBL" id="DAF86411.1"/>
    </source>
</evidence>
<protein>
    <submittedName>
        <fullName evidence="1">Uncharacterized protein</fullName>
    </submittedName>
</protein>
<dbReference type="EMBL" id="BK015944">
    <property type="protein sequence ID" value="DAF86411.1"/>
    <property type="molecule type" value="Genomic_DNA"/>
</dbReference>
<organism evidence="1">
    <name type="scientific">Myoviridae sp. ctpvf97</name>
    <dbReference type="NCBI Taxonomy" id="2825176"/>
    <lineage>
        <taxon>Viruses</taxon>
        <taxon>Duplodnaviria</taxon>
        <taxon>Heunggongvirae</taxon>
        <taxon>Uroviricota</taxon>
        <taxon>Caudoviricetes</taxon>
    </lineage>
</organism>